<evidence type="ECO:0000313" key="2">
    <source>
        <dbReference type="Proteomes" id="UP000322699"/>
    </source>
</evidence>
<dbReference type="Proteomes" id="UP000322699">
    <property type="component" value="Unassembled WGS sequence"/>
</dbReference>
<protein>
    <submittedName>
        <fullName evidence="1">Uncharacterized protein</fullName>
    </submittedName>
</protein>
<sequence>MITTHVDEVRADGRHRNGVLRITIACTGVAAARFSLCLHVKSRHLGDAYRYPTEIMSNSTRVLLGVVTLAFVGCGGGSSLPQHAGVVFAHVGSADSATGTSHVLTDDGQFFAGFHYGDPQATDWNATIDWRFLKANDAADSYRLKWTFTPSSGATATGSSDVAFDGLASVVVSVNDQLTITIDPLRPQNGG</sequence>
<dbReference type="AlphaFoldDB" id="A0A5B1CCL1"/>
<evidence type="ECO:0000313" key="1">
    <source>
        <dbReference type="EMBL" id="KAA1257439.1"/>
    </source>
</evidence>
<dbReference type="RefSeq" id="WP_149753248.1">
    <property type="nucleotide sequence ID" value="NZ_LWSK01000228.1"/>
</dbReference>
<proteinExistence type="predicted"/>
<keyword evidence="2" id="KW-1185">Reference proteome</keyword>
<reference evidence="1 2" key="1">
    <citation type="submission" date="2019-08" db="EMBL/GenBank/DDBJ databases">
        <title>Deep-cultivation of Planctomycetes and their phenomic and genomic characterization uncovers novel biology.</title>
        <authorList>
            <person name="Wiegand S."/>
            <person name="Jogler M."/>
            <person name="Boedeker C."/>
            <person name="Pinto D."/>
            <person name="Vollmers J."/>
            <person name="Rivas-Marin E."/>
            <person name="Kohn T."/>
            <person name="Peeters S.H."/>
            <person name="Heuer A."/>
            <person name="Rast P."/>
            <person name="Oberbeckmann S."/>
            <person name="Bunk B."/>
            <person name="Jeske O."/>
            <person name="Meyerdierks A."/>
            <person name="Storesund J.E."/>
            <person name="Kallscheuer N."/>
            <person name="Luecker S."/>
            <person name="Lage O.M."/>
            <person name="Pohl T."/>
            <person name="Merkel B.J."/>
            <person name="Hornburger P."/>
            <person name="Mueller R.-W."/>
            <person name="Bruemmer F."/>
            <person name="Labrenz M."/>
            <person name="Spormann A.M."/>
            <person name="Op Den Camp H."/>
            <person name="Overmann J."/>
            <person name="Amann R."/>
            <person name="Jetten M.S.M."/>
            <person name="Mascher T."/>
            <person name="Medema M.H."/>
            <person name="Devos D.P."/>
            <person name="Kaster A.-K."/>
            <person name="Ovreas L."/>
            <person name="Rohde M."/>
            <person name="Galperin M.Y."/>
            <person name="Jogler C."/>
        </authorList>
    </citation>
    <scope>NUCLEOTIDE SEQUENCE [LARGE SCALE GENOMIC DNA]</scope>
    <source>
        <strain evidence="1 2">LF1</strain>
    </source>
</reference>
<comment type="caution">
    <text evidence="1">The sequence shown here is derived from an EMBL/GenBank/DDBJ whole genome shotgun (WGS) entry which is preliminary data.</text>
</comment>
<gene>
    <name evidence="1" type="ORF">LF1_52880</name>
</gene>
<accession>A0A5B1CCL1</accession>
<name>A0A5B1CCL1_9BACT</name>
<dbReference type="EMBL" id="VRLW01000002">
    <property type="protein sequence ID" value="KAA1257439.1"/>
    <property type="molecule type" value="Genomic_DNA"/>
</dbReference>
<organism evidence="1 2">
    <name type="scientific">Rubripirellula obstinata</name>
    <dbReference type="NCBI Taxonomy" id="406547"/>
    <lineage>
        <taxon>Bacteria</taxon>
        <taxon>Pseudomonadati</taxon>
        <taxon>Planctomycetota</taxon>
        <taxon>Planctomycetia</taxon>
        <taxon>Pirellulales</taxon>
        <taxon>Pirellulaceae</taxon>
        <taxon>Rubripirellula</taxon>
    </lineage>
</organism>